<sequence>MSVRLLEPAQAELDEAIGWYAEQAPGLGDAFLLETLKVLKLIEQFPQAWHPLTLEIRRCRLKRFPYSVVYTLDAADILVLAVAHQHRKPSYWRNRILPSH</sequence>
<evidence type="ECO:0000313" key="2">
    <source>
        <dbReference type="EMBL" id="OLP05113.1"/>
    </source>
</evidence>
<dbReference type="InterPro" id="IPR035093">
    <property type="entry name" value="RelE/ParE_toxin_dom_sf"/>
</dbReference>
<dbReference type="InterPro" id="IPR007712">
    <property type="entry name" value="RelE/ParE_toxin"/>
</dbReference>
<keyword evidence="1" id="KW-1277">Toxin-antitoxin system</keyword>
<evidence type="ECO:0000256" key="1">
    <source>
        <dbReference type="ARBA" id="ARBA00022649"/>
    </source>
</evidence>
<dbReference type="EMBL" id="MSYM01000018">
    <property type="protein sequence ID" value="OLP05113.1"/>
    <property type="molecule type" value="Genomic_DNA"/>
</dbReference>
<gene>
    <name evidence="2" type="ORF">BLL52_3933</name>
</gene>
<reference evidence="2 3" key="1">
    <citation type="submission" date="2017-01" db="EMBL/GenBank/DDBJ databases">
        <title>Genome sequence of Rhodoferax antarcticus ANT.BR, a psychrophilic purple nonsulfur bacterium from an Antarctic microbial mat.</title>
        <authorList>
            <person name="Baker J."/>
            <person name="Riester C."/>
            <person name="Skinner B."/>
            <person name="Newell A."/>
            <person name="Swingley W."/>
            <person name="Madigan M."/>
            <person name="Jung D."/>
            <person name="Asao M."/>
            <person name="Chen M."/>
            <person name="Loughlin P."/>
            <person name="Pan H."/>
            <person name="Lin S."/>
            <person name="Li N."/>
            <person name="Shaw J."/>
            <person name="Prado M."/>
            <person name="Sherman C."/>
            <person name="Li X."/>
            <person name="Tang J."/>
            <person name="Blankenship R."/>
            <person name="Zhao T."/>
            <person name="Touchman J."/>
            <person name="Sattley M."/>
        </authorList>
    </citation>
    <scope>NUCLEOTIDE SEQUENCE [LARGE SCALE GENOMIC DNA]</scope>
    <source>
        <strain evidence="2 3">ANT.BR</strain>
    </source>
</reference>
<comment type="caution">
    <text evidence="2">The sequence shown here is derived from an EMBL/GenBank/DDBJ whole genome shotgun (WGS) entry which is preliminary data.</text>
</comment>
<dbReference type="STRING" id="81479.RA876_13435"/>
<evidence type="ECO:0000313" key="3">
    <source>
        <dbReference type="Proteomes" id="UP000185911"/>
    </source>
</evidence>
<dbReference type="Pfam" id="PF05016">
    <property type="entry name" value="ParE_toxin"/>
    <property type="match status" value="1"/>
</dbReference>
<dbReference type="Proteomes" id="UP000185911">
    <property type="component" value="Unassembled WGS sequence"/>
</dbReference>
<keyword evidence="3" id="KW-1185">Reference proteome</keyword>
<dbReference type="RefSeq" id="WP_075587971.1">
    <property type="nucleotide sequence ID" value="NZ_MSYM01000018.1"/>
</dbReference>
<accession>A0A1Q8YAV5</accession>
<dbReference type="AlphaFoldDB" id="A0A1Q8YAV5"/>
<organism evidence="2 3">
    <name type="scientific">Rhodoferax antarcticus ANT.BR</name>
    <dbReference type="NCBI Taxonomy" id="1111071"/>
    <lineage>
        <taxon>Bacteria</taxon>
        <taxon>Pseudomonadati</taxon>
        <taxon>Pseudomonadota</taxon>
        <taxon>Betaproteobacteria</taxon>
        <taxon>Burkholderiales</taxon>
        <taxon>Comamonadaceae</taxon>
        <taxon>Rhodoferax</taxon>
    </lineage>
</organism>
<dbReference type="Gene3D" id="3.30.2310.20">
    <property type="entry name" value="RelE-like"/>
    <property type="match status" value="1"/>
</dbReference>
<proteinExistence type="predicted"/>
<name>A0A1Q8YAV5_9BURK</name>
<protein>
    <submittedName>
        <fullName evidence="2">Plasmid stabilization system family protein</fullName>
    </submittedName>
</protein>